<feature type="region of interest" description="Disordered" evidence="1">
    <location>
        <begin position="29"/>
        <end position="54"/>
    </location>
</feature>
<organism evidence="3 4">
    <name type="scientific">Paenibacillus dendritiformis C454</name>
    <dbReference type="NCBI Taxonomy" id="1131935"/>
    <lineage>
        <taxon>Bacteria</taxon>
        <taxon>Bacillati</taxon>
        <taxon>Bacillota</taxon>
        <taxon>Bacilli</taxon>
        <taxon>Bacillales</taxon>
        <taxon>Paenibacillaceae</taxon>
        <taxon>Paenibacillus</taxon>
    </lineage>
</organism>
<dbReference type="SUPFAM" id="SSF53850">
    <property type="entry name" value="Periplasmic binding protein-like II"/>
    <property type="match status" value="1"/>
</dbReference>
<dbReference type="PATRIC" id="fig|1131935.3.peg.3635"/>
<feature type="chain" id="PRO_5038682203" evidence="2">
    <location>
        <begin position="35"/>
        <end position="455"/>
    </location>
</feature>
<evidence type="ECO:0000313" key="3">
    <source>
        <dbReference type="EMBL" id="EHQ60983.1"/>
    </source>
</evidence>
<dbReference type="STRING" id="1131935.PDENDC454_17488"/>
<dbReference type="OrthoDB" id="3928382at2"/>
<dbReference type="InterPro" id="IPR006059">
    <property type="entry name" value="SBP"/>
</dbReference>
<evidence type="ECO:0000313" key="4">
    <source>
        <dbReference type="Proteomes" id="UP000003900"/>
    </source>
</evidence>
<dbReference type="EMBL" id="AHKH01000050">
    <property type="protein sequence ID" value="EHQ60983.1"/>
    <property type="molecule type" value="Genomic_DNA"/>
</dbReference>
<dbReference type="InterPro" id="IPR050490">
    <property type="entry name" value="Bact_solute-bd_prot1"/>
</dbReference>
<dbReference type="PROSITE" id="PS51257">
    <property type="entry name" value="PROKAR_LIPOPROTEIN"/>
    <property type="match status" value="1"/>
</dbReference>
<evidence type="ECO:0000256" key="1">
    <source>
        <dbReference type="SAM" id="MobiDB-lite"/>
    </source>
</evidence>
<dbReference type="PANTHER" id="PTHR43649">
    <property type="entry name" value="ARABINOSE-BINDING PROTEIN-RELATED"/>
    <property type="match status" value="1"/>
</dbReference>
<gene>
    <name evidence="3" type="ORF">PDENDC454_17488</name>
</gene>
<dbReference type="Gene3D" id="3.40.190.10">
    <property type="entry name" value="Periplasmic binding protein-like II"/>
    <property type="match status" value="1"/>
</dbReference>
<dbReference type="PANTHER" id="PTHR43649:SF12">
    <property type="entry name" value="DIACETYLCHITOBIOSE BINDING PROTEIN DASA"/>
    <property type="match status" value="1"/>
</dbReference>
<proteinExistence type="predicted"/>
<dbReference type="AlphaFoldDB" id="H3SIX4"/>
<name>H3SIX4_9BACL</name>
<dbReference type="Proteomes" id="UP000003900">
    <property type="component" value="Unassembled WGS sequence"/>
</dbReference>
<protein>
    <submittedName>
        <fullName evidence="3">ABC transporter substrate-binding protein</fullName>
    </submittedName>
</protein>
<evidence type="ECO:0000256" key="2">
    <source>
        <dbReference type="SAM" id="SignalP"/>
    </source>
</evidence>
<feature type="signal peptide" evidence="2">
    <location>
        <begin position="1"/>
        <end position="34"/>
    </location>
</feature>
<reference evidence="3 4" key="1">
    <citation type="journal article" date="2012" name="J. Bacteriol.">
        <title>Genome Sequence of the Pattern-Forming Social Bacterium Paenibacillus dendritiformis C454 Chiral Morphotype.</title>
        <authorList>
            <person name="Sirota-Madi A."/>
            <person name="Olender T."/>
            <person name="Helman Y."/>
            <person name="Brainis I."/>
            <person name="Finkelshtein A."/>
            <person name="Roth D."/>
            <person name="Hagai E."/>
            <person name="Leshkowitz D."/>
            <person name="Brodsky L."/>
            <person name="Galatenko V."/>
            <person name="Nikolaev V."/>
            <person name="Gutnick D.L."/>
            <person name="Lancet D."/>
            <person name="Ben-Jacob E."/>
        </authorList>
    </citation>
    <scope>NUCLEOTIDE SEQUENCE [LARGE SCALE GENOMIC DNA]</scope>
    <source>
        <strain evidence="3 4">C454</strain>
    </source>
</reference>
<comment type="caution">
    <text evidence="3">The sequence shown here is derived from an EMBL/GenBank/DDBJ whole genome shotgun (WGS) entry which is preliminary data.</text>
</comment>
<dbReference type="RefSeq" id="WP_006677988.1">
    <property type="nucleotide sequence ID" value="NZ_AHKH01000050.1"/>
</dbReference>
<sequence>MKKRKRFHLMLSVLLALLLAIAGCSSSSSPPPVAEPDPAAVEPETSVPDEETGGEPVTIKILYPWGEGAFEERYRGIESLLPNVKLELVDSRAELEPLQELNAQQIVPDIIFANWGLDPLYELDMIEPLDDLIAKHQFDIHTLDDSLIASIRAMDKDGQGRMMGIPIQYSPYGIWYNKEVFDKFGLEYPTEQMTWDEVIEMAKQMTAERDGIQYRGLEMGPGMASGEVTVPLQQLAVNLTDPDTGEVLIAKEPAVAKYLELMKRIYSIPGIVNPDPEARKDYEFPKKNVAMIVSWIEYLRWGVGDTDVAANMEAAPLPVWPDAPDAAPPAGSNLLVINKYSPHKDEAFRVLMAYLSPEHQTELAKIGDAPPLFNNPDVVRHFGESVEIFNGKNVSAFYVRKPALPPAKISPWDKYVNIGGSMLKFSQSNMDIAEFLRVLKEESEIKIKEAKSQSS</sequence>
<keyword evidence="4" id="KW-1185">Reference proteome</keyword>
<keyword evidence="2" id="KW-0732">Signal</keyword>
<dbReference type="Pfam" id="PF01547">
    <property type="entry name" value="SBP_bac_1"/>
    <property type="match status" value="1"/>
</dbReference>
<accession>H3SIX4</accession>